<sequence length="265" mass="29568">MTGKRKALFFDIDGTLFSEINRNVPESAKQAIERAREAGHLVFINSGRTYCLTGPIRSLLEVDGYCCGCGTRIVAGNDVIYSASIPHETGIKIKKMIVKYGLDGILEGSESCYFNKEESRIEKVRIMKEHVASEGNCSPLSWDDDGYDFDKFCVMEDEQSDMKGFARELGLDFDIINRGGGFYECVPAGHSKATAIEEVIRHYGVELSDTYVFGDSTNDLSMFEYAKNCILMGHHSVELEPYATFYTKNVEDDGVAYAMKKLGLI</sequence>
<dbReference type="GO" id="GO:0016791">
    <property type="term" value="F:phosphatase activity"/>
    <property type="evidence" value="ECO:0007669"/>
    <property type="project" value="TreeGrafter"/>
</dbReference>
<protein>
    <recommendedName>
        <fullName evidence="3">Cof subfamily protein (Haloacid dehalogenase superfamily)/HAD superfamily hydrolase (TIGR01484 family)</fullName>
    </recommendedName>
</protein>
<dbReference type="Pfam" id="PF08282">
    <property type="entry name" value="Hydrolase_3"/>
    <property type="match status" value="1"/>
</dbReference>
<dbReference type="SUPFAM" id="SSF56784">
    <property type="entry name" value="HAD-like"/>
    <property type="match status" value="1"/>
</dbReference>
<dbReference type="NCBIfam" id="TIGR01484">
    <property type="entry name" value="HAD-SF-IIB"/>
    <property type="match status" value="1"/>
</dbReference>
<dbReference type="InterPro" id="IPR000150">
    <property type="entry name" value="Cof"/>
</dbReference>
<accession>A0A2S6HYA8</accession>
<dbReference type="Gene3D" id="3.40.50.1000">
    <property type="entry name" value="HAD superfamily/HAD-like"/>
    <property type="match status" value="1"/>
</dbReference>
<dbReference type="EMBL" id="PTJA01000001">
    <property type="protein sequence ID" value="PPK83060.1"/>
    <property type="molecule type" value="Genomic_DNA"/>
</dbReference>
<dbReference type="OrthoDB" id="9814970at2"/>
<dbReference type="InterPro" id="IPR023214">
    <property type="entry name" value="HAD_sf"/>
</dbReference>
<dbReference type="NCBIfam" id="TIGR00099">
    <property type="entry name" value="Cof-subfamily"/>
    <property type="match status" value="1"/>
</dbReference>
<organism evidence="1 2">
    <name type="scientific">Lacrimispora xylanisolvens</name>
    <dbReference type="NCBI Taxonomy" id="384636"/>
    <lineage>
        <taxon>Bacteria</taxon>
        <taxon>Bacillati</taxon>
        <taxon>Bacillota</taxon>
        <taxon>Clostridia</taxon>
        <taxon>Lachnospirales</taxon>
        <taxon>Lachnospiraceae</taxon>
        <taxon>Lacrimispora</taxon>
    </lineage>
</organism>
<comment type="caution">
    <text evidence="1">The sequence shown here is derived from an EMBL/GenBank/DDBJ whole genome shotgun (WGS) entry which is preliminary data.</text>
</comment>
<dbReference type="SFLD" id="SFLDS00003">
    <property type="entry name" value="Haloacid_Dehalogenase"/>
    <property type="match status" value="1"/>
</dbReference>
<gene>
    <name evidence="1" type="ORF">BXY41_101117</name>
</gene>
<dbReference type="SFLD" id="SFLDG01140">
    <property type="entry name" value="C2.B:_Phosphomannomutase_and_P"/>
    <property type="match status" value="1"/>
</dbReference>
<evidence type="ECO:0008006" key="3">
    <source>
        <dbReference type="Google" id="ProtNLM"/>
    </source>
</evidence>
<reference evidence="1 2" key="1">
    <citation type="submission" date="2018-02" db="EMBL/GenBank/DDBJ databases">
        <title>Genomic Encyclopedia of Archaeal and Bacterial Type Strains, Phase II (KMG-II): from individual species to whole genera.</title>
        <authorList>
            <person name="Goeker M."/>
        </authorList>
    </citation>
    <scope>NUCLEOTIDE SEQUENCE [LARGE SCALE GENOMIC DNA]</scope>
    <source>
        <strain evidence="1 2">DSM 3808</strain>
    </source>
</reference>
<keyword evidence="2" id="KW-1185">Reference proteome</keyword>
<dbReference type="PANTHER" id="PTHR10000">
    <property type="entry name" value="PHOSPHOSERINE PHOSPHATASE"/>
    <property type="match status" value="1"/>
</dbReference>
<dbReference type="Gene3D" id="3.30.1240.10">
    <property type="match status" value="1"/>
</dbReference>
<name>A0A2S6HYA8_9FIRM</name>
<dbReference type="InterPro" id="IPR006379">
    <property type="entry name" value="HAD-SF_hydro_IIB"/>
</dbReference>
<dbReference type="AlphaFoldDB" id="A0A2S6HYA8"/>
<proteinExistence type="predicted"/>
<dbReference type="RefSeq" id="WP_104433509.1">
    <property type="nucleotide sequence ID" value="NZ_PTJA01000001.1"/>
</dbReference>
<evidence type="ECO:0000313" key="2">
    <source>
        <dbReference type="Proteomes" id="UP000237749"/>
    </source>
</evidence>
<dbReference type="InterPro" id="IPR036412">
    <property type="entry name" value="HAD-like_sf"/>
</dbReference>
<dbReference type="GO" id="GO:0005829">
    <property type="term" value="C:cytosol"/>
    <property type="evidence" value="ECO:0007669"/>
    <property type="project" value="TreeGrafter"/>
</dbReference>
<dbReference type="Proteomes" id="UP000237749">
    <property type="component" value="Unassembled WGS sequence"/>
</dbReference>
<dbReference type="GO" id="GO:0000287">
    <property type="term" value="F:magnesium ion binding"/>
    <property type="evidence" value="ECO:0007669"/>
    <property type="project" value="TreeGrafter"/>
</dbReference>
<dbReference type="PANTHER" id="PTHR10000:SF25">
    <property type="entry name" value="PHOSPHATASE YKRA-RELATED"/>
    <property type="match status" value="1"/>
</dbReference>
<evidence type="ECO:0000313" key="1">
    <source>
        <dbReference type="EMBL" id="PPK83060.1"/>
    </source>
</evidence>